<gene>
    <name evidence="2" type="ORF">AQS70_07155</name>
</gene>
<evidence type="ECO:0000256" key="1">
    <source>
        <dbReference type="SAM" id="MobiDB-lite"/>
    </source>
</evidence>
<dbReference type="RefSeq" id="WP_055102048.1">
    <property type="nucleotide sequence ID" value="NZ_LLWH01000068.1"/>
</dbReference>
<dbReference type="EMBL" id="LLWH01000068">
    <property type="protein sequence ID" value="KQB54553.1"/>
    <property type="molecule type" value="Genomic_DNA"/>
</dbReference>
<evidence type="ECO:0000313" key="3">
    <source>
        <dbReference type="Proteomes" id="UP000050342"/>
    </source>
</evidence>
<dbReference type="STRING" id="1563157.AQS70_07155"/>
<keyword evidence="3" id="KW-1185">Reference proteome</keyword>
<dbReference type="Proteomes" id="UP000050342">
    <property type="component" value="Unassembled WGS sequence"/>
</dbReference>
<reference evidence="2 3" key="1">
    <citation type="submission" date="2015-10" db="EMBL/GenBank/DDBJ databases">
        <title>Pseudomonas helleri sp. nov. and Pseudomonas weihenstephanensis sp. nov., isolated from raw cows milk.</title>
        <authorList>
            <person name="Von Neubeck M."/>
            <person name="Huptas C."/>
            <person name="Wenning M."/>
            <person name="Scherer S."/>
        </authorList>
    </citation>
    <scope>NUCLEOTIDE SEQUENCE [LARGE SCALE GENOMIC DNA]</scope>
    <source>
        <strain evidence="2 3">BSTT44</strain>
    </source>
</reference>
<dbReference type="OrthoDB" id="6978886at2"/>
<evidence type="ECO:0000313" key="2">
    <source>
        <dbReference type="EMBL" id="KQB54553.1"/>
    </source>
</evidence>
<feature type="region of interest" description="Disordered" evidence="1">
    <location>
        <begin position="235"/>
        <end position="255"/>
    </location>
</feature>
<proteinExistence type="predicted"/>
<protein>
    <submittedName>
        <fullName evidence="2">Uncharacterized protein</fullName>
    </submittedName>
</protein>
<sequence>MNFEFGVDTDDLEIAGYNVKYLLWDMDEAEAAVHKLALYPQFYDHFYEAFDVINIATSFWLDEGSYTECAESTIQSVFHLRDVIVQEASFMQAASLPRAVRNVIGVDHPATDSQLTATVALVYSVEAVEILANWLFNLEIIVEGIDAELIEQLKMRPSREYLDLVERQRDLNSGLEIYAREQFAIRKGDAENALQLAGLYQQIENIDVSVKGFNVSSVLHDIVSTAFSSKASLRSSAAGKGNKSPDSVKQQESQDLKDRIIKSAKRHLQANAQSTKTELVKALHADGIASKPTIRKYVDEGNFFPKLK</sequence>
<dbReference type="AlphaFoldDB" id="A0A0Q0T4J8"/>
<name>A0A0Q0T4J8_9PSED</name>
<organism evidence="2 3">
    <name type="scientific">Pseudomonas endophytica</name>
    <dbReference type="NCBI Taxonomy" id="1563157"/>
    <lineage>
        <taxon>Bacteria</taxon>
        <taxon>Pseudomonadati</taxon>
        <taxon>Pseudomonadota</taxon>
        <taxon>Gammaproteobacteria</taxon>
        <taxon>Pseudomonadales</taxon>
        <taxon>Pseudomonadaceae</taxon>
        <taxon>Pseudomonas</taxon>
    </lineage>
</organism>
<comment type="caution">
    <text evidence="2">The sequence shown here is derived from an EMBL/GenBank/DDBJ whole genome shotgun (WGS) entry which is preliminary data.</text>
</comment>
<accession>A0A0Q0T4J8</accession>